<dbReference type="Proteomes" id="UP000677228">
    <property type="component" value="Unassembled WGS sequence"/>
</dbReference>
<feature type="domain" description="MULE transposase" evidence="1">
    <location>
        <begin position="4"/>
        <end position="76"/>
    </location>
</feature>
<proteinExistence type="predicted"/>
<dbReference type="InterPro" id="IPR018289">
    <property type="entry name" value="MULE_transposase_dom"/>
</dbReference>
<protein>
    <recommendedName>
        <fullName evidence="1">MULE transposase domain-containing protein</fullName>
    </recommendedName>
</protein>
<dbReference type="EMBL" id="CAJNOK010010074">
    <property type="protein sequence ID" value="CAF1105643.1"/>
    <property type="molecule type" value="Genomic_DNA"/>
</dbReference>
<organism evidence="2 4">
    <name type="scientific">Didymodactylos carnosus</name>
    <dbReference type="NCBI Taxonomy" id="1234261"/>
    <lineage>
        <taxon>Eukaryota</taxon>
        <taxon>Metazoa</taxon>
        <taxon>Spiralia</taxon>
        <taxon>Gnathifera</taxon>
        <taxon>Rotifera</taxon>
        <taxon>Eurotatoria</taxon>
        <taxon>Bdelloidea</taxon>
        <taxon>Philodinida</taxon>
        <taxon>Philodinidae</taxon>
        <taxon>Didymodactylos</taxon>
    </lineage>
</organism>
<dbReference type="AlphaFoldDB" id="A0A8S2E8R8"/>
<sequence length="178" mass="20746">MGKHLGEGLPLVWVLTSARYELVYNEIFSTLKSKAEKYRETFALEFVYLDFEQACINAVESEFPAATIRGCWFHYTQCLYRKIQKLGLSTLYEENDSVCQWLRSFMDITLIDGDVITGAITLLRENLPSDNGLPAKFLKYFDKQWVQKVSPKYWNLGPHHLRTNNLVEGNSENIQHWK</sequence>
<reference evidence="2" key="1">
    <citation type="submission" date="2021-02" db="EMBL/GenBank/DDBJ databases">
        <authorList>
            <person name="Nowell W R."/>
        </authorList>
    </citation>
    <scope>NUCLEOTIDE SEQUENCE</scope>
</reference>
<evidence type="ECO:0000313" key="2">
    <source>
        <dbReference type="EMBL" id="CAF1105643.1"/>
    </source>
</evidence>
<accession>A0A8S2E8R8</accession>
<dbReference type="EMBL" id="CAJOBA010011045">
    <property type="protein sequence ID" value="CAF3868934.1"/>
    <property type="molecule type" value="Genomic_DNA"/>
</dbReference>
<name>A0A8S2E8R8_9BILA</name>
<evidence type="ECO:0000259" key="1">
    <source>
        <dbReference type="Pfam" id="PF10551"/>
    </source>
</evidence>
<dbReference type="Pfam" id="PF10551">
    <property type="entry name" value="MULE"/>
    <property type="match status" value="1"/>
</dbReference>
<evidence type="ECO:0000313" key="3">
    <source>
        <dbReference type="EMBL" id="CAF3868934.1"/>
    </source>
</evidence>
<gene>
    <name evidence="2" type="ORF">OVA965_LOCUS19510</name>
    <name evidence="3" type="ORF">TMI583_LOCUS19568</name>
</gene>
<evidence type="ECO:0000313" key="4">
    <source>
        <dbReference type="Proteomes" id="UP000677228"/>
    </source>
</evidence>
<dbReference type="Proteomes" id="UP000682733">
    <property type="component" value="Unassembled WGS sequence"/>
</dbReference>
<comment type="caution">
    <text evidence="2">The sequence shown here is derived from an EMBL/GenBank/DDBJ whole genome shotgun (WGS) entry which is preliminary data.</text>
</comment>